<reference evidence="3" key="2">
    <citation type="submission" date="2025-08" db="UniProtKB">
        <authorList>
            <consortium name="RefSeq"/>
        </authorList>
    </citation>
    <scope>IDENTIFICATION</scope>
    <source>
        <tissue evidence="3">Leaf</tissue>
    </source>
</reference>
<dbReference type="PANTHER" id="PTHR11439:SF463">
    <property type="entry name" value="REVERSE TRANSCRIPTASE TY1_COPIA-TYPE DOMAIN-CONTAINING PROTEIN"/>
    <property type="match status" value="1"/>
</dbReference>
<dbReference type="GeneID" id="109132941"/>
<accession>A0ABM1RPM3</accession>
<dbReference type="SUPFAM" id="SSF56672">
    <property type="entry name" value="DNA/RNA polymerases"/>
    <property type="match status" value="1"/>
</dbReference>
<evidence type="ECO:0000313" key="3">
    <source>
        <dbReference type="RefSeq" id="XP_019100961.1"/>
    </source>
</evidence>
<dbReference type="InterPro" id="IPR013103">
    <property type="entry name" value="RVT_2"/>
</dbReference>
<dbReference type="Proteomes" id="UP000694864">
    <property type="component" value="Chromosome 5"/>
</dbReference>
<dbReference type="CDD" id="cd09272">
    <property type="entry name" value="RNase_HI_RT_Ty1"/>
    <property type="match status" value="1"/>
</dbReference>
<protein>
    <submittedName>
        <fullName evidence="3">Uncharacterized protein LOC109132941</fullName>
    </submittedName>
</protein>
<dbReference type="Pfam" id="PF07727">
    <property type="entry name" value="RVT_2"/>
    <property type="match status" value="1"/>
</dbReference>
<reference evidence="2" key="1">
    <citation type="journal article" date="2014" name="Nat. Commun.">
        <title>The emerging biofuel crop Camelina sativa retains a highly undifferentiated hexaploid genome structure.</title>
        <authorList>
            <person name="Kagale S."/>
            <person name="Koh C."/>
            <person name="Nixon J."/>
            <person name="Bollina V."/>
            <person name="Clarke W.E."/>
            <person name="Tuteja R."/>
            <person name="Spillane C."/>
            <person name="Robinson S.J."/>
            <person name="Links M.G."/>
            <person name="Clarke C."/>
            <person name="Higgins E.E."/>
            <person name="Huebert T."/>
            <person name="Sharpe A.G."/>
            <person name="Parkin I.A."/>
        </authorList>
    </citation>
    <scope>NUCLEOTIDE SEQUENCE [LARGE SCALE GENOMIC DNA]</scope>
    <source>
        <strain evidence="2">cv. DH55</strain>
    </source>
</reference>
<feature type="domain" description="Reverse transcriptase Ty1/copia-type" evidence="1">
    <location>
        <begin position="1"/>
        <end position="144"/>
    </location>
</feature>
<organism evidence="2 3">
    <name type="scientific">Camelina sativa</name>
    <name type="common">False flax</name>
    <name type="synonym">Myagrum sativum</name>
    <dbReference type="NCBI Taxonomy" id="90675"/>
    <lineage>
        <taxon>Eukaryota</taxon>
        <taxon>Viridiplantae</taxon>
        <taxon>Streptophyta</taxon>
        <taxon>Embryophyta</taxon>
        <taxon>Tracheophyta</taxon>
        <taxon>Spermatophyta</taxon>
        <taxon>Magnoliopsida</taxon>
        <taxon>eudicotyledons</taxon>
        <taxon>Gunneridae</taxon>
        <taxon>Pentapetalae</taxon>
        <taxon>rosids</taxon>
        <taxon>malvids</taxon>
        <taxon>Brassicales</taxon>
        <taxon>Brassicaceae</taxon>
        <taxon>Camelineae</taxon>
        <taxon>Camelina</taxon>
    </lineage>
</organism>
<gene>
    <name evidence="3" type="primary">LOC109132941</name>
</gene>
<proteinExistence type="predicted"/>
<name>A0ABM1RPM3_CAMSA</name>
<dbReference type="PANTHER" id="PTHR11439">
    <property type="entry name" value="GAG-POL-RELATED RETROTRANSPOSON"/>
    <property type="match status" value="1"/>
</dbReference>
<sequence>MRPPLGLENSIAPGKVLRLRKAIYGLKQSPQAWYHKLSLTLWDQGFRRSEADHYLPTSLLRALWLLFSMLILIISGDNRAGIECIKSSLKSTLDIKDLRELKYFLGIEVCRCADGILLSQTKYVIDLLNETGLMEAKPAKTPLEDGYNVNREGEKEDEPFEDSGLYRKLVSQQMKAPTKYHWTMVERILRYLRGSLDRGVWMGKNASTEIVAYYGADWAGDRVDRRSTTGYCTFIGGNMVTWKTKKQKVVACSTAETEYRAMRKLTNKLTWLKGLLADLDIDQLGNFSNALVVTLTTG</sequence>
<dbReference type="InterPro" id="IPR043502">
    <property type="entry name" value="DNA/RNA_pol_sf"/>
</dbReference>
<keyword evidence="2" id="KW-1185">Reference proteome</keyword>
<evidence type="ECO:0000313" key="2">
    <source>
        <dbReference type="Proteomes" id="UP000694864"/>
    </source>
</evidence>
<evidence type="ECO:0000259" key="1">
    <source>
        <dbReference type="Pfam" id="PF07727"/>
    </source>
</evidence>
<dbReference type="RefSeq" id="XP_019100961.1">
    <property type="nucleotide sequence ID" value="XM_019245416.1"/>
</dbReference>